<evidence type="ECO:0000313" key="1">
    <source>
        <dbReference type="EMBL" id="CEG55586.1"/>
    </source>
</evidence>
<dbReference type="STRING" id="1212491.LFA_0104"/>
<dbReference type="EMBL" id="LN614827">
    <property type="protein sequence ID" value="CEG55586.1"/>
    <property type="molecule type" value="Genomic_DNA"/>
</dbReference>
<dbReference type="KEGG" id="lfa:LFA_0104"/>
<dbReference type="Proteomes" id="UP000032430">
    <property type="component" value="Chromosome I"/>
</dbReference>
<proteinExistence type="predicted"/>
<gene>
    <name evidence="1" type="ORF">LFA_0104</name>
</gene>
<name>A0A098G0V0_9GAMM</name>
<dbReference type="HOGENOM" id="CLU_3026723_0_0_6"/>
<dbReference type="AlphaFoldDB" id="A0A098G0V0"/>
<protein>
    <submittedName>
        <fullName evidence="1">Uncharacterized protein</fullName>
    </submittedName>
</protein>
<keyword evidence="2" id="KW-1185">Reference proteome</keyword>
<organism evidence="1 2">
    <name type="scientific">Legionella fallonii LLAP-10</name>
    <dbReference type="NCBI Taxonomy" id="1212491"/>
    <lineage>
        <taxon>Bacteria</taxon>
        <taxon>Pseudomonadati</taxon>
        <taxon>Pseudomonadota</taxon>
        <taxon>Gammaproteobacteria</taxon>
        <taxon>Legionellales</taxon>
        <taxon>Legionellaceae</taxon>
        <taxon>Legionella</taxon>
    </lineage>
</organism>
<evidence type="ECO:0000313" key="2">
    <source>
        <dbReference type="Proteomes" id="UP000032430"/>
    </source>
</evidence>
<accession>A0A098G0V0</accession>
<reference evidence="2" key="1">
    <citation type="submission" date="2014-09" db="EMBL/GenBank/DDBJ databases">
        <authorList>
            <person name="Gomez-Valero L."/>
        </authorList>
    </citation>
    <scope>NUCLEOTIDE SEQUENCE [LARGE SCALE GENOMIC DNA]</scope>
    <source>
        <strain evidence="2">ATCC700992</strain>
    </source>
</reference>
<sequence>MLCEPLDVQSGQHVKLFRDDNEIFYAIGLKTPNTTNMLNSFWWILNRQVLASHYW</sequence>